<gene>
    <name evidence="5" type="ORF">PG986_005532</name>
</gene>
<dbReference type="InterPro" id="IPR015421">
    <property type="entry name" value="PyrdxlP-dep_Trfase_major"/>
</dbReference>
<name>A0ABR1QHU9_9PEZI</name>
<dbReference type="SUPFAM" id="SSF52540">
    <property type="entry name" value="P-loop containing nucleoside triphosphate hydrolases"/>
    <property type="match status" value="1"/>
</dbReference>
<dbReference type="SUPFAM" id="SSF53383">
    <property type="entry name" value="PLP-dependent transferases"/>
    <property type="match status" value="1"/>
</dbReference>
<reference evidence="5 6" key="1">
    <citation type="submission" date="2023-01" db="EMBL/GenBank/DDBJ databases">
        <title>Analysis of 21 Apiospora genomes using comparative genomics revels a genus with tremendous synthesis potential of carbohydrate active enzymes and secondary metabolites.</title>
        <authorList>
            <person name="Sorensen T."/>
        </authorList>
    </citation>
    <scope>NUCLEOTIDE SEQUENCE [LARGE SCALE GENOMIC DNA]</scope>
    <source>
        <strain evidence="5 6">CBS 24483</strain>
    </source>
</reference>
<proteinExistence type="predicted"/>
<dbReference type="PROSITE" id="PS00600">
    <property type="entry name" value="AA_TRANSFER_CLASS_3"/>
    <property type="match status" value="1"/>
</dbReference>
<feature type="compositionally biased region" description="Basic and acidic residues" evidence="4">
    <location>
        <begin position="239"/>
        <end position="250"/>
    </location>
</feature>
<dbReference type="EMBL" id="JAQQWE010000004">
    <property type="protein sequence ID" value="KAK7956310.1"/>
    <property type="molecule type" value="Genomic_DNA"/>
</dbReference>
<keyword evidence="6" id="KW-1185">Reference proteome</keyword>
<dbReference type="Proteomes" id="UP001391051">
    <property type="component" value="Unassembled WGS sequence"/>
</dbReference>
<dbReference type="InterPro" id="IPR027417">
    <property type="entry name" value="P-loop_NTPase"/>
</dbReference>
<evidence type="ECO:0000313" key="5">
    <source>
        <dbReference type="EMBL" id="KAK7956310.1"/>
    </source>
</evidence>
<organism evidence="5 6">
    <name type="scientific">Apiospora aurea</name>
    <dbReference type="NCBI Taxonomy" id="335848"/>
    <lineage>
        <taxon>Eukaryota</taxon>
        <taxon>Fungi</taxon>
        <taxon>Dikarya</taxon>
        <taxon>Ascomycota</taxon>
        <taxon>Pezizomycotina</taxon>
        <taxon>Sordariomycetes</taxon>
        <taxon>Xylariomycetidae</taxon>
        <taxon>Amphisphaeriales</taxon>
        <taxon>Apiosporaceae</taxon>
        <taxon>Apiospora</taxon>
    </lineage>
</organism>
<dbReference type="PANTHER" id="PTHR42684">
    <property type="entry name" value="ADENOSYLMETHIONINE-8-AMINO-7-OXONONANOATE AMINOTRANSFERASE"/>
    <property type="match status" value="1"/>
</dbReference>
<feature type="region of interest" description="Disordered" evidence="4">
    <location>
        <begin position="718"/>
        <end position="745"/>
    </location>
</feature>
<dbReference type="InterPro" id="IPR005814">
    <property type="entry name" value="Aminotrans_3"/>
</dbReference>
<comment type="caution">
    <text evidence="5">The sequence shown here is derived from an EMBL/GenBank/DDBJ whole genome shotgun (WGS) entry which is preliminary data.</text>
</comment>
<evidence type="ECO:0000256" key="2">
    <source>
        <dbReference type="ARBA" id="ARBA00022576"/>
    </source>
</evidence>
<dbReference type="Gene3D" id="3.40.50.300">
    <property type="entry name" value="P-loop containing nucleotide triphosphate hydrolases"/>
    <property type="match status" value="1"/>
</dbReference>
<dbReference type="GeneID" id="92074816"/>
<comment type="subcellular location">
    <subcellularLocation>
        <location evidence="1">Mitochondrion</location>
    </subcellularLocation>
</comment>
<dbReference type="Gene3D" id="3.40.640.10">
    <property type="entry name" value="Type I PLP-dependent aspartate aminotransferase-like (Major domain)"/>
    <property type="match status" value="1"/>
</dbReference>
<feature type="compositionally biased region" description="Basic and acidic residues" evidence="4">
    <location>
        <begin position="331"/>
        <end position="340"/>
    </location>
</feature>
<protein>
    <submittedName>
        <fullName evidence="5">Bifunctional dethiobiotin synthetase adenosylmethionine-8-amino-7-oxononanoate aminotransferase</fullName>
    </submittedName>
</protein>
<evidence type="ECO:0000256" key="4">
    <source>
        <dbReference type="SAM" id="MobiDB-lite"/>
    </source>
</evidence>
<evidence type="ECO:0000256" key="3">
    <source>
        <dbReference type="ARBA" id="ARBA00022679"/>
    </source>
</evidence>
<dbReference type="InterPro" id="IPR049704">
    <property type="entry name" value="Aminotrans_3_PPA_site"/>
</dbReference>
<keyword evidence="3" id="KW-0808">Transferase</keyword>
<dbReference type="Pfam" id="PF00202">
    <property type="entry name" value="Aminotran_3"/>
    <property type="match status" value="2"/>
</dbReference>
<dbReference type="PANTHER" id="PTHR42684:SF3">
    <property type="entry name" value="ADENOSYLMETHIONINE-8-AMINO-7-OXONONANOATE AMINOTRANSFERASE"/>
    <property type="match status" value="1"/>
</dbReference>
<accession>A0ABR1QHU9</accession>
<keyword evidence="2 5" id="KW-0032">Aminotransferase</keyword>
<feature type="region of interest" description="Disordered" evidence="4">
    <location>
        <begin position="326"/>
        <end position="348"/>
    </location>
</feature>
<dbReference type="GO" id="GO:0008483">
    <property type="term" value="F:transaminase activity"/>
    <property type="evidence" value="ECO:0007669"/>
    <property type="project" value="UniProtKB-KW"/>
</dbReference>
<sequence length="852" mass="92756">MARSASLLWRNLRVYQIYGANTDVGKTIFTTALCKAARRLYRDELTGYLKPVSTGPGHEADEQCGCCTKVTTGWIKADSTCRGCGQGEKIPSRASSPRMALLTENNHATKAVPRDADLLSSIYSHLAKAAGSGTSPDGWFFIETAGGVHSPGPSGTSQAELYRPLRCPVLLVGDAKLGGISTTISAFEALTLRGYDVEAVLLFEDDRYRNADYLRTYFADRHRGLLVVSVPAPSPSESHGSKEDAESMRRYYEETSRSDAVRGLLGHLDGRHSARVARLESLASEGHQRIWWPFTQQKLLSPDKITAIDSAHGDFFQTLRPFVPQEVSSPVEHKGADLRKKPPSSQKESLLQASFDGSASWWTQGLGHANSSLTLAAAYASGRYGHVMFAEAIHEPALALAETLIQGMRRGSGGGGGGGPHRLSRVFYSDDGSTGVETALKMALRAARTRYGWAVDSKLGIVGLEGAYHGDTIGAMDCADPSAYNEKVEWYEGKGLWFRPPSVICREGKWRVNIPAEFGEAGEIYAESLTDVFDFRAREGRGEHLLYEAHVETVLRHHLDKGRKFGALMMEPVVLGAGGMVLVDPLFQRALVNVVRRSQHLFSPEFVGQPSGDGTDWTGLPVIFDEVFTGLYRLGRFTASSFLGLDADVSVHAKLLTGGLVPLCTTLASESIFRTFSSDDKTDALLHGHSYTAHPVGCQVALESLRQMQDLESSGRWAPFQRGWAGGTDDDDAKQQDGVAGNDNDNRAERFCWSIWSPQTVDWLSRRPSVAGVWALGSVLSIHLESPGGAGYTSTAAVALRDALRATNHGPSQNPWNVHSRVLGNVLYLMGSQTTGQEVALETEQLLRRHLS</sequence>
<dbReference type="CDD" id="cd03109">
    <property type="entry name" value="DTBS"/>
    <property type="match status" value="1"/>
</dbReference>
<dbReference type="RefSeq" id="XP_066701616.1">
    <property type="nucleotide sequence ID" value="XM_066841754.1"/>
</dbReference>
<dbReference type="InterPro" id="IPR015424">
    <property type="entry name" value="PyrdxlP-dep_Trfase"/>
</dbReference>
<feature type="region of interest" description="Disordered" evidence="4">
    <location>
        <begin position="230"/>
        <end position="250"/>
    </location>
</feature>
<evidence type="ECO:0000313" key="6">
    <source>
        <dbReference type="Proteomes" id="UP001391051"/>
    </source>
</evidence>
<evidence type="ECO:0000256" key="1">
    <source>
        <dbReference type="ARBA" id="ARBA00004173"/>
    </source>
</evidence>